<evidence type="ECO:0000313" key="2">
    <source>
        <dbReference type="Proteomes" id="UP001161257"/>
    </source>
</evidence>
<proteinExistence type="predicted"/>
<gene>
    <name evidence="1" type="ORF">PPUN14671_46330</name>
</gene>
<dbReference type="AlphaFoldDB" id="A0AA37RH41"/>
<accession>A0AA37RH41</accession>
<evidence type="ECO:0000313" key="1">
    <source>
        <dbReference type="EMBL" id="GLO37796.1"/>
    </source>
</evidence>
<organism evidence="1 2">
    <name type="scientific">Pseudomonas putida</name>
    <name type="common">Arthrobacter siderocapsulatus</name>
    <dbReference type="NCBI Taxonomy" id="303"/>
    <lineage>
        <taxon>Bacteria</taxon>
        <taxon>Pseudomonadati</taxon>
        <taxon>Pseudomonadota</taxon>
        <taxon>Gammaproteobacteria</taxon>
        <taxon>Pseudomonadales</taxon>
        <taxon>Pseudomonadaceae</taxon>
        <taxon>Pseudomonas</taxon>
    </lineage>
</organism>
<sequence length="230" mass="25682">MKRETKRISSVKRSTFDKYVAERSAHIELIIEQSLRLVSAKNFSNLTDYCKSLAAVVSDIRAAKAGDPTTPFFNKTVRPFSYVTLLRNEKYRQIVQGMYDHSRQVLEQPQAISEDASIKIASLQGQINLLKDRLSGTKTDGGSNALADAEAQTNIVKLSEFLIETLRAYTEMRKLLSNALKLISEPTAKYPIIGLYCSYGLIAEAEALQKIEEGRNFVDKLARSLNLAGD</sequence>
<dbReference type="Proteomes" id="UP001161257">
    <property type="component" value="Unassembled WGS sequence"/>
</dbReference>
<comment type="caution">
    <text evidence="1">The sequence shown here is derived from an EMBL/GenBank/DDBJ whole genome shotgun (WGS) entry which is preliminary data.</text>
</comment>
<dbReference type="EMBL" id="BSKJ01000013">
    <property type="protein sequence ID" value="GLO37796.1"/>
    <property type="molecule type" value="Genomic_DNA"/>
</dbReference>
<dbReference type="RefSeq" id="WP_284356930.1">
    <property type="nucleotide sequence ID" value="NZ_BSKF01000016.1"/>
</dbReference>
<protein>
    <submittedName>
        <fullName evidence="1">Uncharacterized protein</fullName>
    </submittedName>
</protein>
<name>A0AA37RH41_PSEPU</name>
<reference evidence="1" key="1">
    <citation type="submission" date="2023-01" db="EMBL/GenBank/DDBJ databases">
        <title>Whole-genome sequence of Pseudomonas putida NBRC 14671.</title>
        <authorList>
            <person name="Morohoshi T."/>
            <person name="Someya N."/>
        </authorList>
    </citation>
    <scope>NUCLEOTIDE SEQUENCE</scope>
    <source>
        <strain evidence="1">NBRC 14671</strain>
    </source>
</reference>